<accession>A0AA41W3K1</accession>
<evidence type="ECO:0000256" key="1">
    <source>
        <dbReference type="SAM" id="MobiDB-lite"/>
    </source>
</evidence>
<feature type="domain" description="INO80 complex subunit B-like conserved region" evidence="2">
    <location>
        <begin position="70"/>
        <end position="154"/>
    </location>
</feature>
<gene>
    <name evidence="3" type="ORF">MKW94_001181</name>
</gene>
<dbReference type="InterPro" id="IPR006880">
    <property type="entry name" value="INO80B_C"/>
</dbReference>
<sequence>MIHTKPVSNSASGGRSGSSSSMKTSQSVDASRPRKKLVLQDTSDDDNTLLNQKLKANQWTEQKEKLSEVEQQLKKAKAAHKRKTQAEKAAWESEAEAIRKILGQDFSRKKKDDKLQKRRDEIAQERTSNSVVSSNTVRWVIGPIGTVVIFPNEIGLPHIFDSKPCSYPPPRAQCVGPSCTNTYRYRDSKSNLPLCSLQCYMAIHEQM</sequence>
<dbReference type="GO" id="GO:0006338">
    <property type="term" value="P:chromatin remodeling"/>
    <property type="evidence" value="ECO:0007669"/>
    <property type="project" value="InterPro"/>
</dbReference>
<dbReference type="PANTHER" id="PTHR21561">
    <property type="entry name" value="INO80 COMPLEX SUBUNIT B"/>
    <property type="match status" value="1"/>
</dbReference>
<feature type="compositionally biased region" description="Basic and acidic residues" evidence="1">
    <location>
        <begin position="109"/>
        <end position="124"/>
    </location>
</feature>
<name>A0AA41W3K1_PAPNU</name>
<dbReference type="InterPro" id="IPR007529">
    <property type="entry name" value="Znf_HIT"/>
</dbReference>
<feature type="compositionally biased region" description="Basic residues" evidence="1">
    <location>
        <begin position="74"/>
        <end position="83"/>
    </location>
</feature>
<dbReference type="EMBL" id="JAJJMA010348565">
    <property type="protein sequence ID" value="MCL7052330.1"/>
    <property type="molecule type" value="Genomic_DNA"/>
</dbReference>
<feature type="compositionally biased region" description="Low complexity" evidence="1">
    <location>
        <begin position="8"/>
        <end position="27"/>
    </location>
</feature>
<dbReference type="CDD" id="cd23021">
    <property type="entry name" value="zf-HIT_IN80B"/>
    <property type="match status" value="1"/>
</dbReference>
<proteinExistence type="predicted"/>
<evidence type="ECO:0000313" key="3">
    <source>
        <dbReference type="EMBL" id="MCL7052330.1"/>
    </source>
</evidence>
<dbReference type="Pfam" id="PF04438">
    <property type="entry name" value="zf-HIT"/>
    <property type="match status" value="1"/>
</dbReference>
<dbReference type="SMART" id="SM01406">
    <property type="entry name" value="PAPA-1"/>
    <property type="match status" value="1"/>
</dbReference>
<dbReference type="AlphaFoldDB" id="A0AA41W3K1"/>
<reference evidence="3" key="1">
    <citation type="submission" date="2022-03" db="EMBL/GenBank/DDBJ databases">
        <title>A functionally conserved STORR gene fusion in Papaver species that diverged 16.8 million years ago.</title>
        <authorList>
            <person name="Catania T."/>
        </authorList>
    </citation>
    <scope>NUCLEOTIDE SEQUENCE</scope>
    <source>
        <strain evidence="3">S-191538</strain>
    </source>
</reference>
<dbReference type="Pfam" id="PF04795">
    <property type="entry name" value="PAPA-1"/>
    <property type="match status" value="1"/>
</dbReference>
<feature type="region of interest" description="Disordered" evidence="1">
    <location>
        <begin position="71"/>
        <end position="90"/>
    </location>
</feature>
<keyword evidence="4" id="KW-1185">Reference proteome</keyword>
<dbReference type="GO" id="GO:0031011">
    <property type="term" value="C:Ino80 complex"/>
    <property type="evidence" value="ECO:0007669"/>
    <property type="project" value="InterPro"/>
</dbReference>
<dbReference type="PANTHER" id="PTHR21561:SF25">
    <property type="entry name" value="OS03G0811500 PROTEIN"/>
    <property type="match status" value="1"/>
</dbReference>
<evidence type="ECO:0000313" key="4">
    <source>
        <dbReference type="Proteomes" id="UP001177140"/>
    </source>
</evidence>
<feature type="region of interest" description="Disordered" evidence="1">
    <location>
        <begin position="109"/>
        <end position="128"/>
    </location>
</feature>
<evidence type="ECO:0000259" key="2">
    <source>
        <dbReference type="SMART" id="SM01406"/>
    </source>
</evidence>
<feature type="region of interest" description="Disordered" evidence="1">
    <location>
        <begin position="1"/>
        <end position="50"/>
    </location>
</feature>
<protein>
    <recommendedName>
        <fullName evidence="2">INO80 complex subunit B-like conserved region domain-containing protein</fullName>
    </recommendedName>
</protein>
<dbReference type="InterPro" id="IPR029523">
    <property type="entry name" value="INO80B/Ies2"/>
</dbReference>
<comment type="caution">
    <text evidence="3">The sequence shown here is derived from an EMBL/GenBank/DDBJ whole genome shotgun (WGS) entry which is preliminary data.</text>
</comment>
<organism evidence="3 4">
    <name type="scientific">Papaver nudicaule</name>
    <name type="common">Iceland poppy</name>
    <dbReference type="NCBI Taxonomy" id="74823"/>
    <lineage>
        <taxon>Eukaryota</taxon>
        <taxon>Viridiplantae</taxon>
        <taxon>Streptophyta</taxon>
        <taxon>Embryophyta</taxon>
        <taxon>Tracheophyta</taxon>
        <taxon>Spermatophyta</taxon>
        <taxon>Magnoliopsida</taxon>
        <taxon>Ranunculales</taxon>
        <taxon>Papaveraceae</taxon>
        <taxon>Papaveroideae</taxon>
        <taxon>Papaver</taxon>
    </lineage>
</organism>
<dbReference type="Proteomes" id="UP001177140">
    <property type="component" value="Unassembled WGS sequence"/>
</dbReference>